<comment type="caution">
    <text evidence="1">The sequence shown here is derived from an EMBL/GenBank/DDBJ whole genome shotgun (WGS) entry which is preliminary data.</text>
</comment>
<reference evidence="2" key="1">
    <citation type="journal article" date="2019" name="Int. J. Syst. Evol. Microbiol.">
        <title>The Global Catalogue of Microorganisms (GCM) 10K type strain sequencing project: providing services to taxonomists for standard genome sequencing and annotation.</title>
        <authorList>
            <consortium name="The Broad Institute Genomics Platform"/>
            <consortium name="The Broad Institute Genome Sequencing Center for Infectious Disease"/>
            <person name="Wu L."/>
            <person name="Ma J."/>
        </authorList>
    </citation>
    <scope>NUCLEOTIDE SEQUENCE [LARGE SCALE GENOMIC DNA]</scope>
    <source>
        <strain evidence="2">CCM 8702</strain>
    </source>
</reference>
<name>A0ABQ1ZK33_9BACL</name>
<protein>
    <submittedName>
        <fullName evidence="1">Uncharacterized protein</fullName>
    </submittedName>
</protein>
<dbReference type="EMBL" id="BMDD01000001">
    <property type="protein sequence ID" value="GGH69238.1"/>
    <property type="molecule type" value="Genomic_DNA"/>
</dbReference>
<sequence length="143" mass="16306">MSKLYPLFSSVLKEVEQTLKETAEMSHPLVVLFRTALEDERQALRNLLPILKQDSPALEDFKKDCSVVYLNDEIVESTFRAWLRAVDWMDHADSEEAAKLENRFPGIKKTLTEAAAEIENAYGDDTSKYIVPVLYRPQTGGVR</sequence>
<dbReference type="Proteomes" id="UP000605427">
    <property type="component" value="Unassembled WGS sequence"/>
</dbReference>
<dbReference type="RefSeq" id="WP_172238343.1">
    <property type="nucleotide sequence ID" value="NZ_BMDD01000001.1"/>
</dbReference>
<organism evidence="1 2">
    <name type="scientific">Saccharibacillus endophyticus</name>
    <dbReference type="NCBI Taxonomy" id="2060666"/>
    <lineage>
        <taxon>Bacteria</taxon>
        <taxon>Bacillati</taxon>
        <taxon>Bacillota</taxon>
        <taxon>Bacilli</taxon>
        <taxon>Bacillales</taxon>
        <taxon>Paenibacillaceae</taxon>
        <taxon>Saccharibacillus</taxon>
    </lineage>
</organism>
<keyword evidence="2" id="KW-1185">Reference proteome</keyword>
<proteinExistence type="predicted"/>
<accession>A0ABQ1ZK33</accession>
<evidence type="ECO:0000313" key="2">
    <source>
        <dbReference type="Proteomes" id="UP000605427"/>
    </source>
</evidence>
<gene>
    <name evidence="1" type="ORF">GCM10007362_04090</name>
</gene>
<evidence type="ECO:0000313" key="1">
    <source>
        <dbReference type="EMBL" id="GGH69238.1"/>
    </source>
</evidence>